<feature type="domain" description="EamA" evidence="7">
    <location>
        <begin position="155"/>
        <end position="284"/>
    </location>
</feature>
<feature type="transmembrane region" description="Helical" evidence="6">
    <location>
        <begin position="238"/>
        <end position="259"/>
    </location>
</feature>
<accession>A0ABS7PB92</accession>
<evidence type="ECO:0000313" key="8">
    <source>
        <dbReference type="EMBL" id="MBY8336334.1"/>
    </source>
</evidence>
<keyword evidence="5 6" id="KW-0472">Membrane</keyword>
<feature type="transmembrane region" description="Helical" evidence="6">
    <location>
        <begin position="186"/>
        <end position="206"/>
    </location>
</feature>
<evidence type="ECO:0000256" key="2">
    <source>
        <dbReference type="ARBA" id="ARBA00009853"/>
    </source>
</evidence>
<feature type="transmembrane region" description="Helical" evidence="6">
    <location>
        <begin position="212"/>
        <end position="231"/>
    </location>
</feature>
<dbReference type="RefSeq" id="WP_222824006.1">
    <property type="nucleotide sequence ID" value="NZ_JAHWXP010000001.1"/>
</dbReference>
<feature type="transmembrane region" description="Helical" evidence="6">
    <location>
        <begin position="129"/>
        <end position="149"/>
    </location>
</feature>
<evidence type="ECO:0000313" key="9">
    <source>
        <dbReference type="Proteomes" id="UP000759298"/>
    </source>
</evidence>
<feature type="transmembrane region" description="Helical" evidence="6">
    <location>
        <begin position="12"/>
        <end position="34"/>
    </location>
</feature>
<feature type="transmembrane region" description="Helical" evidence="6">
    <location>
        <begin position="271"/>
        <end position="289"/>
    </location>
</feature>
<evidence type="ECO:0000256" key="5">
    <source>
        <dbReference type="ARBA" id="ARBA00023136"/>
    </source>
</evidence>
<name>A0ABS7PB92_9SPHN</name>
<feature type="transmembrane region" description="Helical" evidence="6">
    <location>
        <begin position="155"/>
        <end position="174"/>
    </location>
</feature>
<dbReference type="InterPro" id="IPR037185">
    <property type="entry name" value="EmrE-like"/>
</dbReference>
<evidence type="ECO:0000256" key="1">
    <source>
        <dbReference type="ARBA" id="ARBA00004141"/>
    </source>
</evidence>
<dbReference type="SUPFAM" id="SSF103481">
    <property type="entry name" value="Multidrug resistance efflux transporter EmrE"/>
    <property type="match status" value="2"/>
</dbReference>
<comment type="caution">
    <text evidence="8">The sequence shown here is derived from an EMBL/GenBank/DDBJ whole genome shotgun (WGS) entry which is preliminary data.</text>
</comment>
<sequence>MDASVAQSRPLTAIGLRLLAAFSLTTLSMLVKLVGEDGVHLLEIIFWRQAVTLLAMIAFAAATVGFATLKPVRFKSHAIRSAYGIVGMALVYGAVIMLPLAEATTINFTAPIWAVILSMLLMKERIGRYRWSAIAIGFAGILIVAQPGGNPVDPLGIAVGLGGAFMVALTSIQIQDLNKTESPTSIVFWFCLLTVPLLALALPFVAKPHSSETWLLLGGVGLSGAAAQLLLTTSLRFGSAATVIVMDYTALLWATLYGWQVFDELPVPNTWIGAPLIILAGTIILVREGHLARKARRARLDVPAPEEPLAQQQR</sequence>
<feature type="transmembrane region" description="Helical" evidence="6">
    <location>
        <begin position="81"/>
        <end position="100"/>
    </location>
</feature>
<keyword evidence="3 6" id="KW-0812">Transmembrane</keyword>
<dbReference type="PANTHER" id="PTHR22911">
    <property type="entry name" value="ACYL-MALONYL CONDENSING ENZYME-RELATED"/>
    <property type="match status" value="1"/>
</dbReference>
<evidence type="ECO:0000259" key="7">
    <source>
        <dbReference type="Pfam" id="PF00892"/>
    </source>
</evidence>
<reference evidence="8 9" key="1">
    <citation type="submission" date="2021-07" db="EMBL/GenBank/DDBJ databases">
        <title>Alteriqipengyuania abyssalis NZ-12B nov, sp.nov isolated from deep sea sponge in pacific ocean.</title>
        <authorList>
            <person name="Tareen S."/>
            <person name="Wink J."/>
        </authorList>
    </citation>
    <scope>NUCLEOTIDE SEQUENCE [LARGE SCALE GENOMIC DNA]</scope>
    <source>
        <strain evidence="8 9">NZ-12B</strain>
    </source>
</reference>
<comment type="subcellular location">
    <subcellularLocation>
        <location evidence="1">Membrane</location>
        <topology evidence="1">Multi-pass membrane protein</topology>
    </subcellularLocation>
</comment>
<dbReference type="InterPro" id="IPR000620">
    <property type="entry name" value="EamA_dom"/>
</dbReference>
<evidence type="ECO:0000256" key="4">
    <source>
        <dbReference type="ARBA" id="ARBA00022989"/>
    </source>
</evidence>
<feature type="transmembrane region" description="Helical" evidence="6">
    <location>
        <begin position="46"/>
        <end position="69"/>
    </location>
</feature>
<comment type="similarity">
    <text evidence="2">Belongs to the drug/metabolite transporter (DMT) superfamily. 10 TMS drug/metabolite exporter (DME) (TC 2.A.7.3) family.</text>
</comment>
<gene>
    <name evidence="8" type="ORF">KYN89_04675</name>
</gene>
<dbReference type="PANTHER" id="PTHR22911:SF6">
    <property type="entry name" value="SOLUTE CARRIER FAMILY 35 MEMBER G1"/>
    <property type="match status" value="1"/>
</dbReference>
<feature type="transmembrane region" description="Helical" evidence="6">
    <location>
        <begin position="106"/>
        <end position="122"/>
    </location>
</feature>
<dbReference type="Pfam" id="PF00892">
    <property type="entry name" value="EamA"/>
    <property type="match status" value="2"/>
</dbReference>
<dbReference type="EMBL" id="JAHWXP010000001">
    <property type="protein sequence ID" value="MBY8336334.1"/>
    <property type="molecule type" value="Genomic_DNA"/>
</dbReference>
<protein>
    <submittedName>
        <fullName evidence="8">DMT family transporter</fullName>
    </submittedName>
</protein>
<keyword evidence="4 6" id="KW-1133">Transmembrane helix</keyword>
<proteinExistence type="inferred from homology"/>
<evidence type="ECO:0000256" key="6">
    <source>
        <dbReference type="SAM" id="Phobius"/>
    </source>
</evidence>
<feature type="domain" description="EamA" evidence="7">
    <location>
        <begin position="13"/>
        <end position="144"/>
    </location>
</feature>
<dbReference type="Proteomes" id="UP000759298">
    <property type="component" value="Unassembled WGS sequence"/>
</dbReference>
<evidence type="ECO:0000256" key="3">
    <source>
        <dbReference type="ARBA" id="ARBA00022692"/>
    </source>
</evidence>
<keyword evidence="9" id="KW-1185">Reference proteome</keyword>
<organism evidence="8 9">
    <name type="scientific">Alteriqipengyuania abyssalis</name>
    <dbReference type="NCBI Taxonomy" id="2860200"/>
    <lineage>
        <taxon>Bacteria</taxon>
        <taxon>Pseudomonadati</taxon>
        <taxon>Pseudomonadota</taxon>
        <taxon>Alphaproteobacteria</taxon>
        <taxon>Sphingomonadales</taxon>
        <taxon>Erythrobacteraceae</taxon>
        <taxon>Alteriqipengyuania</taxon>
    </lineage>
</organism>